<dbReference type="InterPro" id="IPR020013">
    <property type="entry name" value="Flagellar_FlgE/F/G"/>
</dbReference>
<dbReference type="GO" id="GO:0009425">
    <property type="term" value="C:bacterial-type flagellum basal body"/>
    <property type="evidence" value="ECO:0007669"/>
    <property type="project" value="UniProtKB-SubCell"/>
</dbReference>
<dbReference type="RefSeq" id="WP_092467855.1">
    <property type="nucleotide sequence ID" value="NZ_FOOX01000001.1"/>
</dbReference>
<feature type="region of interest" description="Disordered" evidence="3">
    <location>
        <begin position="188"/>
        <end position="207"/>
    </location>
</feature>
<dbReference type="InterPro" id="IPR010930">
    <property type="entry name" value="Flg_bb/hook_C_dom"/>
</dbReference>
<dbReference type="Pfam" id="PF06429">
    <property type="entry name" value="Flg_bbr_C"/>
    <property type="match status" value="1"/>
</dbReference>
<feature type="domain" description="Flagellar basal body rod protein N-terminal" evidence="4">
    <location>
        <begin position="5"/>
        <end position="35"/>
    </location>
</feature>
<dbReference type="OrthoDB" id="9804559at2"/>
<evidence type="ECO:0000259" key="5">
    <source>
        <dbReference type="Pfam" id="PF06429"/>
    </source>
</evidence>
<dbReference type="PANTHER" id="PTHR30435:SF19">
    <property type="entry name" value="FLAGELLAR BASAL-BODY ROD PROTEIN FLGG"/>
    <property type="match status" value="1"/>
</dbReference>
<feature type="domain" description="Flagellar hook protein FlgE/F/G-like D1" evidence="6">
    <location>
        <begin position="94"/>
        <end position="155"/>
    </location>
</feature>
<dbReference type="NCBIfam" id="TIGR03506">
    <property type="entry name" value="FlgEFG_subfam"/>
    <property type="match status" value="2"/>
</dbReference>
<dbReference type="InterPro" id="IPR019776">
    <property type="entry name" value="Flagellar_basal_body_rod_CS"/>
</dbReference>
<proteinExistence type="inferred from homology"/>
<dbReference type="PROSITE" id="PS00588">
    <property type="entry name" value="FLAGELLA_BB_ROD"/>
    <property type="match status" value="1"/>
</dbReference>
<evidence type="ECO:0000256" key="3">
    <source>
        <dbReference type="SAM" id="MobiDB-lite"/>
    </source>
</evidence>
<dbReference type="STRING" id="341036.SAMN05660649_00225"/>
<sequence length="258" mass="28020">MIKALHNGMTGMAAQMQQMDVIGNNIANIDTNGYKRQTASFDELLRQQVTAQGMPVVPDAATESNQGGGAKISSTNRSFTQGNLINTGRDLDLAIDGDGFFNLTSADGEIFYTRDGSFKLDSDGLIKNSEGYVLLDNELPEGFTDLVIDESGLVSCKDGEGNTQEIGQIELAVFPRPELLEAIGNNMFKQSDSSGEPETVTPGDDNQNRILQNYLEGSNIDLVQEVQSLIEGQRSFQLNAKSVNTADQLWSITNNLQK</sequence>
<dbReference type="PANTHER" id="PTHR30435">
    <property type="entry name" value="FLAGELLAR PROTEIN"/>
    <property type="match status" value="1"/>
</dbReference>
<dbReference type="Pfam" id="PF00460">
    <property type="entry name" value="Flg_bb_rod"/>
    <property type="match status" value="1"/>
</dbReference>
<dbReference type="Pfam" id="PF22692">
    <property type="entry name" value="LlgE_F_G_D1"/>
    <property type="match status" value="1"/>
</dbReference>
<comment type="subcellular location">
    <subcellularLocation>
        <location evidence="2">Bacterial flagellum basal body</location>
    </subcellularLocation>
</comment>
<evidence type="ECO:0000256" key="2">
    <source>
        <dbReference type="RuleBase" id="RU362116"/>
    </source>
</evidence>
<evidence type="ECO:0000259" key="4">
    <source>
        <dbReference type="Pfam" id="PF00460"/>
    </source>
</evidence>
<dbReference type="Proteomes" id="UP000199337">
    <property type="component" value="Unassembled WGS sequence"/>
</dbReference>
<organism evidence="7 8">
    <name type="scientific">Desulfotruncus arcticus DSM 17038</name>
    <dbReference type="NCBI Taxonomy" id="1121424"/>
    <lineage>
        <taxon>Bacteria</taxon>
        <taxon>Bacillati</taxon>
        <taxon>Bacillota</taxon>
        <taxon>Clostridia</taxon>
        <taxon>Eubacteriales</taxon>
        <taxon>Desulfallaceae</taxon>
        <taxon>Desulfotruncus</taxon>
    </lineage>
</organism>
<name>A0A1I2MXH5_9FIRM</name>
<evidence type="ECO:0000313" key="8">
    <source>
        <dbReference type="Proteomes" id="UP000199337"/>
    </source>
</evidence>
<evidence type="ECO:0000313" key="7">
    <source>
        <dbReference type="EMBL" id="SFF96264.1"/>
    </source>
</evidence>
<dbReference type="InterPro" id="IPR053967">
    <property type="entry name" value="LlgE_F_G-like_D1"/>
</dbReference>
<dbReference type="GO" id="GO:0071978">
    <property type="term" value="P:bacterial-type flagellum-dependent swarming motility"/>
    <property type="evidence" value="ECO:0007669"/>
    <property type="project" value="TreeGrafter"/>
</dbReference>
<keyword evidence="7" id="KW-0969">Cilium</keyword>
<keyword evidence="2" id="KW-0975">Bacterial flagellum</keyword>
<dbReference type="EMBL" id="FOOX01000001">
    <property type="protein sequence ID" value="SFF96264.1"/>
    <property type="molecule type" value="Genomic_DNA"/>
</dbReference>
<dbReference type="InterPro" id="IPR037925">
    <property type="entry name" value="FlgE/F/G-like"/>
</dbReference>
<keyword evidence="7" id="KW-0966">Cell projection</keyword>
<dbReference type="SUPFAM" id="SSF117143">
    <property type="entry name" value="Flagellar hook protein flgE"/>
    <property type="match status" value="1"/>
</dbReference>
<evidence type="ECO:0000256" key="1">
    <source>
        <dbReference type="ARBA" id="ARBA00009677"/>
    </source>
</evidence>
<comment type="similarity">
    <text evidence="1 2">Belongs to the flagella basal body rod proteins family.</text>
</comment>
<protein>
    <submittedName>
        <fullName evidence="7">Flagellar basal-body rod protein FlgG</fullName>
    </submittedName>
</protein>
<reference evidence="8" key="1">
    <citation type="submission" date="2016-10" db="EMBL/GenBank/DDBJ databases">
        <authorList>
            <person name="Varghese N."/>
            <person name="Submissions S."/>
        </authorList>
    </citation>
    <scope>NUCLEOTIDE SEQUENCE [LARGE SCALE GENOMIC DNA]</scope>
    <source>
        <strain evidence="8">DSM 17038</strain>
    </source>
</reference>
<evidence type="ECO:0000259" key="6">
    <source>
        <dbReference type="Pfam" id="PF22692"/>
    </source>
</evidence>
<keyword evidence="7" id="KW-0282">Flagellum</keyword>
<keyword evidence="8" id="KW-1185">Reference proteome</keyword>
<dbReference type="InterPro" id="IPR001444">
    <property type="entry name" value="Flag_bb_rod_N"/>
</dbReference>
<accession>A0A1I2MXH5</accession>
<gene>
    <name evidence="7" type="ORF">SAMN05660649_00225</name>
</gene>
<dbReference type="AlphaFoldDB" id="A0A1I2MXH5"/>
<feature type="domain" description="Flagellar basal-body/hook protein C-terminal" evidence="5">
    <location>
        <begin position="212"/>
        <end position="256"/>
    </location>
</feature>